<feature type="compositionally biased region" description="Polar residues" evidence="1">
    <location>
        <begin position="109"/>
        <end position="122"/>
    </location>
</feature>
<evidence type="ECO:0000256" key="1">
    <source>
        <dbReference type="SAM" id="MobiDB-lite"/>
    </source>
</evidence>
<proteinExistence type="predicted"/>
<feature type="compositionally biased region" description="Basic and acidic residues" evidence="1">
    <location>
        <begin position="53"/>
        <end position="63"/>
    </location>
</feature>
<name>A0AAV4G1U6_9GAST</name>
<feature type="region of interest" description="Disordered" evidence="1">
    <location>
        <begin position="78"/>
        <end position="140"/>
    </location>
</feature>
<feature type="region of interest" description="Disordered" evidence="1">
    <location>
        <begin position="1"/>
        <end position="64"/>
    </location>
</feature>
<gene>
    <name evidence="2" type="ORF">ElyMa_004011500</name>
</gene>
<accession>A0AAV4G1U6</accession>
<keyword evidence="3" id="KW-1185">Reference proteome</keyword>
<dbReference type="EMBL" id="BMAT01008158">
    <property type="protein sequence ID" value="GFR79096.1"/>
    <property type="molecule type" value="Genomic_DNA"/>
</dbReference>
<evidence type="ECO:0000313" key="3">
    <source>
        <dbReference type="Proteomes" id="UP000762676"/>
    </source>
</evidence>
<sequence length="140" mass="15579">MRRKSQSTTSQPQQQQQNHQVLTPPVEGITASCPPANLNRAQLQRKLQPKQNMRKDPGMKRDLSLSQGVCYTAVNITDPAPLATQADRSGQHRENRRLSGSVCDPLRGSSKTFPTTQSTRQIRSALPPYCLPPVTRHTHS</sequence>
<dbReference type="AlphaFoldDB" id="A0AAV4G1U6"/>
<organism evidence="2 3">
    <name type="scientific">Elysia marginata</name>
    <dbReference type="NCBI Taxonomy" id="1093978"/>
    <lineage>
        <taxon>Eukaryota</taxon>
        <taxon>Metazoa</taxon>
        <taxon>Spiralia</taxon>
        <taxon>Lophotrochozoa</taxon>
        <taxon>Mollusca</taxon>
        <taxon>Gastropoda</taxon>
        <taxon>Heterobranchia</taxon>
        <taxon>Euthyneura</taxon>
        <taxon>Panpulmonata</taxon>
        <taxon>Sacoglossa</taxon>
        <taxon>Placobranchoidea</taxon>
        <taxon>Plakobranchidae</taxon>
        <taxon>Elysia</taxon>
    </lineage>
</organism>
<dbReference type="Proteomes" id="UP000762676">
    <property type="component" value="Unassembled WGS sequence"/>
</dbReference>
<comment type="caution">
    <text evidence="2">The sequence shown here is derived from an EMBL/GenBank/DDBJ whole genome shotgun (WGS) entry which is preliminary data.</text>
</comment>
<feature type="compositionally biased region" description="Low complexity" evidence="1">
    <location>
        <begin position="1"/>
        <end position="25"/>
    </location>
</feature>
<protein>
    <submittedName>
        <fullName evidence="2">Uncharacterized protein</fullName>
    </submittedName>
</protein>
<evidence type="ECO:0000313" key="2">
    <source>
        <dbReference type="EMBL" id="GFR79096.1"/>
    </source>
</evidence>
<reference evidence="2 3" key="1">
    <citation type="journal article" date="2021" name="Elife">
        <title>Chloroplast acquisition without the gene transfer in kleptoplastic sea slugs, Plakobranchus ocellatus.</title>
        <authorList>
            <person name="Maeda T."/>
            <person name="Takahashi S."/>
            <person name="Yoshida T."/>
            <person name="Shimamura S."/>
            <person name="Takaki Y."/>
            <person name="Nagai Y."/>
            <person name="Toyoda A."/>
            <person name="Suzuki Y."/>
            <person name="Arimoto A."/>
            <person name="Ishii H."/>
            <person name="Satoh N."/>
            <person name="Nishiyama T."/>
            <person name="Hasebe M."/>
            <person name="Maruyama T."/>
            <person name="Minagawa J."/>
            <person name="Obokata J."/>
            <person name="Shigenobu S."/>
        </authorList>
    </citation>
    <scope>NUCLEOTIDE SEQUENCE [LARGE SCALE GENOMIC DNA]</scope>
</reference>